<proteinExistence type="predicted"/>
<feature type="transmembrane region" description="Helical" evidence="1">
    <location>
        <begin position="228"/>
        <end position="249"/>
    </location>
</feature>
<organism evidence="2 3">
    <name type="scientific">Clostridium chauvoei JF4335</name>
    <dbReference type="NCBI Taxonomy" id="1351755"/>
    <lineage>
        <taxon>Bacteria</taxon>
        <taxon>Bacillati</taxon>
        <taxon>Bacillota</taxon>
        <taxon>Clostridia</taxon>
        <taxon>Eubacteriales</taxon>
        <taxon>Clostridiaceae</taxon>
        <taxon>Clostridium</taxon>
    </lineage>
</organism>
<gene>
    <name evidence="2" type="ORF">CCH01_14420</name>
</gene>
<keyword evidence="1" id="KW-1133">Transmembrane helix</keyword>
<name>A0A1U6JE92_9CLOT</name>
<dbReference type="AlphaFoldDB" id="A0A1U6JE92"/>
<dbReference type="GeneID" id="66301772"/>
<feature type="transmembrane region" description="Helical" evidence="1">
    <location>
        <begin position="21"/>
        <end position="42"/>
    </location>
</feature>
<feature type="transmembrane region" description="Helical" evidence="1">
    <location>
        <begin position="106"/>
        <end position="129"/>
    </location>
</feature>
<feature type="transmembrane region" description="Helical" evidence="1">
    <location>
        <begin position="149"/>
        <end position="166"/>
    </location>
</feature>
<dbReference type="EMBL" id="LT799839">
    <property type="protein sequence ID" value="SLK18347.1"/>
    <property type="molecule type" value="Genomic_DNA"/>
</dbReference>
<evidence type="ECO:0000313" key="2">
    <source>
        <dbReference type="EMBL" id="SLK18347.1"/>
    </source>
</evidence>
<feature type="transmembrane region" description="Helical" evidence="1">
    <location>
        <begin position="62"/>
        <end position="83"/>
    </location>
</feature>
<accession>A0A1U6JE92</accession>
<protein>
    <submittedName>
        <fullName evidence="2">Uncharacterized protein</fullName>
    </submittedName>
</protein>
<dbReference type="STRING" id="1351755.CCH01_14420"/>
<dbReference type="Proteomes" id="UP000190476">
    <property type="component" value="Chromosome I"/>
</dbReference>
<dbReference type="RefSeq" id="WP_079481383.1">
    <property type="nucleotide sequence ID" value="NZ_CBML010000006.1"/>
</dbReference>
<evidence type="ECO:0000313" key="3">
    <source>
        <dbReference type="Proteomes" id="UP000190476"/>
    </source>
</evidence>
<feature type="transmembrane region" description="Helical" evidence="1">
    <location>
        <begin position="304"/>
        <end position="324"/>
    </location>
</feature>
<keyword evidence="1" id="KW-0812">Transmembrane</keyword>
<evidence type="ECO:0000256" key="1">
    <source>
        <dbReference type="SAM" id="Phobius"/>
    </source>
</evidence>
<reference evidence="3" key="1">
    <citation type="submission" date="2017-03" db="EMBL/GenBank/DDBJ databases">
        <authorList>
            <person name="Falquet L."/>
            <person name="Falquet L."/>
        </authorList>
    </citation>
    <scope>NUCLEOTIDE SEQUENCE [LARGE SCALE GENOMIC DNA]</scope>
</reference>
<keyword evidence="1" id="KW-0472">Membrane</keyword>
<feature type="transmembrane region" description="Helical" evidence="1">
    <location>
        <begin position="173"/>
        <end position="194"/>
    </location>
</feature>
<feature type="transmembrane region" description="Helical" evidence="1">
    <location>
        <begin position="270"/>
        <end position="288"/>
    </location>
</feature>
<sequence length="337" mass="39221">MRKYLNRSIFYQGDANIILPLVACYIGAFIFQSTIINKWFGYLKYQVLYTTTEKYLSSSNDIFILLLLVLYLSIIYMISVGIFKRKKWSTLLSGPFSKKDIRRRELILVIMSTMVFFIIYYILIISGYIRNSELISYLNVFNNVIILDFIRMFSISILVIGGLFFLDSLFSNLYMLIFSVVFIGIYSITLILNIEFLFNYYIRFNSIVKPITNFIFNYNYYNTKIIEFFTVAIMIILIGIILGLISSLLTNKIKVENMTNGIMFKIPKKVGLFMIYTFNGLLLSPFIVETINVNLFYSSMDRNVILIIGIICIIVLSVISYFIVRKIKGKRKSGLIT</sequence>
<keyword evidence="3" id="KW-1185">Reference proteome</keyword>
<dbReference type="OrthoDB" id="1907960at2"/>